<dbReference type="Gramene" id="PNW76612">
    <property type="protein sequence ID" value="PNW76612"/>
    <property type="gene ID" value="CHLRE_11g467733v5"/>
</dbReference>
<dbReference type="Gene3D" id="3.30.70.270">
    <property type="match status" value="1"/>
</dbReference>
<organism evidence="3 4">
    <name type="scientific">Chlamydomonas reinhardtii</name>
    <name type="common">Chlamydomonas smithii</name>
    <dbReference type="NCBI Taxonomy" id="3055"/>
    <lineage>
        <taxon>Eukaryota</taxon>
        <taxon>Viridiplantae</taxon>
        <taxon>Chlorophyta</taxon>
        <taxon>core chlorophytes</taxon>
        <taxon>Chlorophyceae</taxon>
        <taxon>CS clade</taxon>
        <taxon>Chlamydomonadales</taxon>
        <taxon>Chlamydomonadaceae</taxon>
        <taxon>Chlamydomonas</taxon>
    </lineage>
</organism>
<evidence type="ECO:0000259" key="2">
    <source>
        <dbReference type="Pfam" id="PF00078"/>
    </source>
</evidence>
<feature type="compositionally biased region" description="Basic residues" evidence="1">
    <location>
        <begin position="259"/>
        <end position="283"/>
    </location>
</feature>
<dbReference type="InterPro" id="IPR043502">
    <property type="entry name" value="DNA/RNA_pol_sf"/>
</dbReference>
<dbReference type="Gene3D" id="3.10.10.10">
    <property type="entry name" value="HIV Type 1 Reverse Transcriptase, subunit A, domain 1"/>
    <property type="match status" value="1"/>
</dbReference>
<dbReference type="InterPro" id="IPR043128">
    <property type="entry name" value="Rev_trsase/Diguanyl_cyclase"/>
</dbReference>
<evidence type="ECO:0000313" key="3">
    <source>
        <dbReference type="EMBL" id="PNW76612.1"/>
    </source>
</evidence>
<sequence>MYRLAPNEREEVSKQVQELLRLGLIQPSSSPWGAPILFAAKKDGGLRMCIDYRALNKVTVKNRYPIPNPEDLFDALHGATIFSSIDLQSGYHQIRINDKDRQKTAFRTPDAEFKRAYGDLENQSEPQRVRERISAGEARQTPGMPVSQYVQKFTTLLLEAPDMAEADRIQYFFDNMLPSLARDAIVDGDNKRHKTLASVIDAAYAAELGYRMRKRASASAAVASIPKGTDSDDCNNASSSDDEGSDGDGDATVAYVKRLPNRGKPHTHSKHAPRTHAFKHTKRPDRYVPLRNARKTQALGRLENKFDALRDRMGDGAGGSAKRQRSEEDKSIAGLKTLGFCTKCAREDVSRKWNTCRDHNPKFAA</sequence>
<dbReference type="InterPro" id="IPR000477">
    <property type="entry name" value="RT_dom"/>
</dbReference>
<dbReference type="InParanoid" id="A0A2K3D7V6"/>
<dbReference type="Proteomes" id="UP000006906">
    <property type="component" value="Chromosome 11"/>
</dbReference>
<protein>
    <recommendedName>
        <fullName evidence="2">Reverse transcriptase domain-containing protein</fullName>
    </recommendedName>
</protein>
<dbReference type="PANTHER" id="PTHR15503:SF45">
    <property type="entry name" value="RNA-DIRECTED DNA POLYMERASE HOMOLOG"/>
    <property type="match status" value="1"/>
</dbReference>
<accession>A0A2K3D7V6</accession>
<dbReference type="EMBL" id="CM008972">
    <property type="protein sequence ID" value="PNW76612.1"/>
    <property type="molecule type" value="Genomic_DNA"/>
</dbReference>
<evidence type="ECO:0000256" key="1">
    <source>
        <dbReference type="SAM" id="MobiDB-lite"/>
    </source>
</evidence>
<dbReference type="KEGG" id="cre:CHLRE_11g467733v5"/>
<dbReference type="OrthoDB" id="532959at2759"/>
<name>A0A2K3D7V6_CHLRE</name>
<feature type="compositionally biased region" description="Acidic residues" evidence="1">
    <location>
        <begin position="240"/>
        <end position="249"/>
    </location>
</feature>
<dbReference type="AlphaFoldDB" id="A0A2K3D7V6"/>
<dbReference type="STRING" id="3055.A0A2K3D7V6"/>
<reference evidence="3 4" key="1">
    <citation type="journal article" date="2007" name="Science">
        <title>The Chlamydomonas genome reveals the evolution of key animal and plant functions.</title>
        <authorList>
            <person name="Merchant S.S."/>
            <person name="Prochnik S.E."/>
            <person name="Vallon O."/>
            <person name="Harris E.H."/>
            <person name="Karpowicz S.J."/>
            <person name="Witman G.B."/>
            <person name="Terry A."/>
            <person name="Salamov A."/>
            <person name="Fritz-Laylin L.K."/>
            <person name="Marechal-Drouard L."/>
            <person name="Marshall W.F."/>
            <person name="Qu L.H."/>
            <person name="Nelson D.R."/>
            <person name="Sanderfoot A.A."/>
            <person name="Spalding M.H."/>
            <person name="Kapitonov V.V."/>
            <person name="Ren Q."/>
            <person name="Ferris P."/>
            <person name="Lindquist E."/>
            <person name="Shapiro H."/>
            <person name="Lucas S.M."/>
            <person name="Grimwood J."/>
            <person name="Schmutz J."/>
            <person name="Cardol P."/>
            <person name="Cerutti H."/>
            <person name="Chanfreau G."/>
            <person name="Chen C.L."/>
            <person name="Cognat V."/>
            <person name="Croft M.T."/>
            <person name="Dent R."/>
            <person name="Dutcher S."/>
            <person name="Fernandez E."/>
            <person name="Fukuzawa H."/>
            <person name="Gonzalez-Ballester D."/>
            <person name="Gonzalez-Halphen D."/>
            <person name="Hallmann A."/>
            <person name="Hanikenne M."/>
            <person name="Hippler M."/>
            <person name="Inwood W."/>
            <person name="Jabbari K."/>
            <person name="Kalanon M."/>
            <person name="Kuras R."/>
            <person name="Lefebvre P.A."/>
            <person name="Lemaire S.D."/>
            <person name="Lobanov A.V."/>
            <person name="Lohr M."/>
            <person name="Manuell A."/>
            <person name="Meier I."/>
            <person name="Mets L."/>
            <person name="Mittag M."/>
            <person name="Mittelmeier T."/>
            <person name="Moroney J.V."/>
            <person name="Moseley J."/>
            <person name="Napoli C."/>
            <person name="Nedelcu A.M."/>
            <person name="Niyogi K."/>
            <person name="Novoselov S.V."/>
            <person name="Paulsen I.T."/>
            <person name="Pazour G."/>
            <person name="Purton S."/>
            <person name="Ral J.P."/>
            <person name="Riano-Pachon D.M."/>
            <person name="Riekhof W."/>
            <person name="Rymarquis L."/>
            <person name="Schroda M."/>
            <person name="Stern D."/>
            <person name="Umen J."/>
            <person name="Willows R."/>
            <person name="Wilson N."/>
            <person name="Zimmer S.L."/>
            <person name="Allmer J."/>
            <person name="Balk J."/>
            <person name="Bisova K."/>
            <person name="Chen C.J."/>
            <person name="Elias M."/>
            <person name="Gendler K."/>
            <person name="Hauser C."/>
            <person name="Lamb M.R."/>
            <person name="Ledford H."/>
            <person name="Long J.C."/>
            <person name="Minagawa J."/>
            <person name="Page M.D."/>
            <person name="Pan J."/>
            <person name="Pootakham W."/>
            <person name="Roje S."/>
            <person name="Rose A."/>
            <person name="Stahlberg E."/>
            <person name="Terauchi A.M."/>
            <person name="Yang P."/>
            <person name="Ball S."/>
            <person name="Bowler C."/>
            <person name="Dieckmann C.L."/>
            <person name="Gladyshev V.N."/>
            <person name="Green P."/>
            <person name="Jorgensen R."/>
            <person name="Mayfield S."/>
            <person name="Mueller-Roeber B."/>
            <person name="Rajamani S."/>
            <person name="Sayre R.T."/>
            <person name="Brokstein P."/>
            <person name="Dubchak I."/>
            <person name="Goodstein D."/>
            <person name="Hornick L."/>
            <person name="Huang Y.W."/>
            <person name="Jhaveri J."/>
            <person name="Luo Y."/>
            <person name="Martinez D."/>
            <person name="Ngau W.C."/>
            <person name="Otillar B."/>
            <person name="Poliakov A."/>
            <person name="Porter A."/>
            <person name="Szajkowski L."/>
            <person name="Werner G."/>
            <person name="Zhou K."/>
            <person name="Grigoriev I.V."/>
            <person name="Rokhsar D.S."/>
            <person name="Grossman A.R."/>
        </authorList>
    </citation>
    <scope>NUCLEOTIDE SEQUENCE [LARGE SCALE GENOMIC DNA]</scope>
    <source>
        <strain evidence="4">CC-503</strain>
    </source>
</reference>
<dbReference type="GeneID" id="66055257"/>
<keyword evidence="4" id="KW-1185">Reference proteome</keyword>
<feature type="region of interest" description="Disordered" evidence="1">
    <location>
        <begin position="222"/>
        <end position="288"/>
    </location>
</feature>
<feature type="domain" description="Reverse transcriptase" evidence="2">
    <location>
        <begin position="41"/>
        <end position="124"/>
    </location>
</feature>
<gene>
    <name evidence="3" type="ORF">CHLRE_11g467733v5</name>
</gene>
<feature type="region of interest" description="Disordered" evidence="1">
    <location>
        <begin position="310"/>
        <end position="332"/>
    </location>
</feature>
<dbReference type="Pfam" id="PF00078">
    <property type="entry name" value="RVT_1"/>
    <property type="match status" value="1"/>
</dbReference>
<dbReference type="InterPro" id="IPR032567">
    <property type="entry name" value="RTL1-rel"/>
</dbReference>
<evidence type="ECO:0000313" key="4">
    <source>
        <dbReference type="Proteomes" id="UP000006906"/>
    </source>
</evidence>
<dbReference type="RefSeq" id="XP_042919494.1">
    <property type="nucleotide sequence ID" value="XM_043067497.1"/>
</dbReference>
<dbReference type="CDD" id="cd01647">
    <property type="entry name" value="RT_LTR"/>
    <property type="match status" value="1"/>
</dbReference>
<proteinExistence type="predicted"/>
<dbReference type="PANTHER" id="PTHR15503">
    <property type="entry name" value="LDOC1 RELATED"/>
    <property type="match status" value="1"/>
</dbReference>
<dbReference type="SUPFAM" id="SSF56672">
    <property type="entry name" value="DNA/RNA polymerases"/>
    <property type="match status" value="1"/>
</dbReference>